<gene>
    <name evidence="2" type="ORF">BO97DRAFT_190075</name>
</gene>
<dbReference type="VEuPathDB" id="FungiDB:BO97DRAFT_190075"/>
<feature type="region of interest" description="Disordered" evidence="1">
    <location>
        <begin position="13"/>
        <end position="59"/>
    </location>
</feature>
<dbReference type="Proteomes" id="UP000248961">
    <property type="component" value="Unassembled WGS sequence"/>
</dbReference>
<dbReference type="GeneID" id="37194743"/>
<reference evidence="2 3" key="1">
    <citation type="submission" date="2018-02" db="EMBL/GenBank/DDBJ databases">
        <title>The genomes of Aspergillus section Nigri reveals drivers in fungal speciation.</title>
        <authorList>
            <consortium name="DOE Joint Genome Institute"/>
            <person name="Vesth T.C."/>
            <person name="Nybo J."/>
            <person name="Theobald S."/>
            <person name="Brandl J."/>
            <person name="Frisvad J.C."/>
            <person name="Nielsen K.F."/>
            <person name="Lyhne E.K."/>
            <person name="Kogle M.E."/>
            <person name="Kuo A."/>
            <person name="Riley R."/>
            <person name="Clum A."/>
            <person name="Nolan M."/>
            <person name="Lipzen A."/>
            <person name="Salamov A."/>
            <person name="Henrissat B."/>
            <person name="Wiebenga A."/>
            <person name="De vries R.P."/>
            <person name="Grigoriev I.V."/>
            <person name="Mortensen U.H."/>
            <person name="Andersen M.R."/>
            <person name="Baker S.E."/>
        </authorList>
    </citation>
    <scope>NUCLEOTIDE SEQUENCE [LARGE SCALE GENOMIC DNA]</scope>
    <source>
        <strain evidence="2 3">CBS 101889</strain>
    </source>
</reference>
<name>A0A395HNN6_ASPHC</name>
<protein>
    <submittedName>
        <fullName evidence="2">Uncharacterized protein</fullName>
    </submittedName>
</protein>
<evidence type="ECO:0000313" key="2">
    <source>
        <dbReference type="EMBL" id="RAL09099.1"/>
    </source>
</evidence>
<feature type="compositionally biased region" description="Polar residues" evidence="1">
    <location>
        <begin position="38"/>
        <end position="47"/>
    </location>
</feature>
<dbReference type="EMBL" id="KZ824307">
    <property type="protein sequence ID" value="RAL09099.1"/>
    <property type="molecule type" value="Genomic_DNA"/>
</dbReference>
<accession>A0A395HNN6</accession>
<proteinExistence type="predicted"/>
<organism evidence="2 3">
    <name type="scientific">Aspergillus homomorphus (strain CBS 101889)</name>
    <dbReference type="NCBI Taxonomy" id="1450537"/>
    <lineage>
        <taxon>Eukaryota</taxon>
        <taxon>Fungi</taxon>
        <taxon>Dikarya</taxon>
        <taxon>Ascomycota</taxon>
        <taxon>Pezizomycotina</taxon>
        <taxon>Eurotiomycetes</taxon>
        <taxon>Eurotiomycetidae</taxon>
        <taxon>Eurotiales</taxon>
        <taxon>Aspergillaceae</taxon>
        <taxon>Aspergillus</taxon>
        <taxon>Aspergillus subgen. Circumdati</taxon>
    </lineage>
</organism>
<keyword evidence="3" id="KW-1185">Reference proteome</keyword>
<dbReference type="AlphaFoldDB" id="A0A395HNN6"/>
<evidence type="ECO:0000313" key="3">
    <source>
        <dbReference type="Proteomes" id="UP000248961"/>
    </source>
</evidence>
<sequence length="145" mass="16170">MNGDDRKAIAEWIGRVSSELPSTPPTDPEDDDRAESIPQRNPHQLAQQKRKLSNASMARANFRKRPHCEITICDNAGTQSYQDGISLSPSTTQSESTRQTHNLARIRAQLAFAAPKVIFLPRAADIESHDARRLWDLLRSAGPLD</sequence>
<dbReference type="RefSeq" id="XP_025548253.1">
    <property type="nucleotide sequence ID" value="XM_025690454.1"/>
</dbReference>
<evidence type="ECO:0000256" key="1">
    <source>
        <dbReference type="SAM" id="MobiDB-lite"/>
    </source>
</evidence>